<name>A0ABQ6M443_9STRA</name>
<feature type="region of interest" description="Disordered" evidence="1">
    <location>
        <begin position="552"/>
        <end position="576"/>
    </location>
</feature>
<dbReference type="EMBL" id="BRYB01001140">
    <property type="protein sequence ID" value="GMI19127.1"/>
    <property type="molecule type" value="Genomic_DNA"/>
</dbReference>
<keyword evidence="3" id="KW-1185">Reference proteome</keyword>
<feature type="non-terminal residue" evidence="2">
    <location>
        <position position="1"/>
    </location>
</feature>
<dbReference type="PANTHER" id="PTHR31691">
    <property type="entry name" value="ROTATIN"/>
    <property type="match status" value="1"/>
</dbReference>
<evidence type="ECO:0000256" key="1">
    <source>
        <dbReference type="SAM" id="MobiDB-lite"/>
    </source>
</evidence>
<dbReference type="PANTHER" id="PTHR31691:SF1">
    <property type="entry name" value="ROTATIN"/>
    <property type="match status" value="1"/>
</dbReference>
<organism evidence="2 3">
    <name type="scientific">Tetraparma gracilis</name>
    <dbReference type="NCBI Taxonomy" id="2962635"/>
    <lineage>
        <taxon>Eukaryota</taxon>
        <taxon>Sar</taxon>
        <taxon>Stramenopiles</taxon>
        <taxon>Ochrophyta</taxon>
        <taxon>Bolidophyceae</taxon>
        <taxon>Parmales</taxon>
        <taxon>Triparmaceae</taxon>
        <taxon>Tetraparma</taxon>
    </lineage>
</organism>
<dbReference type="InterPro" id="IPR030791">
    <property type="entry name" value="Rotatin"/>
</dbReference>
<feature type="region of interest" description="Disordered" evidence="1">
    <location>
        <begin position="499"/>
        <end position="533"/>
    </location>
</feature>
<proteinExistence type="predicted"/>
<reference evidence="2 3" key="1">
    <citation type="journal article" date="2023" name="Commun. Biol.">
        <title>Genome analysis of Parmales, the sister group of diatoms, reveals the evolutionary specialization of diatoms from phago-mixotrophs to photoautotrophs.</title>
        <authorList>
            <person name="Ban H."/>
            <person name="Sato S."/>
            <person name="Yoshikawa S."/>
            <person name="Yamada K."/>
            <person name="Nakamura Y."/>
            <person name="Ichinomiya M."/>
            <person name="Sato N."/>
            <person name="Blanc-Mathieu R."/>
            <person name="Endo H."/>
            <person name="Kuwata A."/>
            <person name="Ogata H."/>
        </authorList>
    </citation>
    <scope>NUCLEOTIDE SEQUENCE [LARGE SCALE GENOMIC DNA]</scope>
</reference>
<sequence length="1275" mass="134506">PPPPTPHPRYLPTTSGWLSSPLPPSPLTAVTAEAWSALTSPSSHPITAALSPDNIAASLADSIADSQSGKDMCARLDAAHSQLLLHPGVALSFAGPNRISKALHRVLSTPPSSARDHEVLSASLRLISCAAPHLAPSLAAALSSSLARVAASVLDRGNVTPSMAADGLDVNGYNKPSNRYGSEMSSKEAARFERRATRALRALWGARHELLRTLYTLLDSENREDSTRHVGTGTNLPALLCKHYVEPIKVESYSPQILELTGRSQSNAISLLHLLVEDGACAAHWCSAGIPDVGDDSGATSTMVERLVPRLISIVDCSARMPDSFLLKAGARAAAPLLKTLAGCCLLTGSTEGGLTAENSRMQQREKRNWCGGGDSLAWVMKLISDRESITRSCGFGICGDLLQLAWARPLVMSRDDDSDSPDSPDSPAAGTASLLEMACRVAADDSESAIVRCEALGLLNRACKVGGAAVESASVDVIEVIPSIGRMLARAAKFVSSVDSSGMDGDATDATSTLDGEGAEEEGGAGNNENLPTPTLLCSAMDLLRTMLQGVVQQQQQPPAPANQNEESPDSSNDSSILMENELATHFYESGVLSHAISLLSVAGMKQLTLKAALANLVFEDVDEVFGLGATYMEDVWTAAAEGSTMALRALVFDVVNLSVFIGRNNGGASDSSSVTISQSLLRHTPILSQCFRTLTTEVIAVVRRITQHAEDAKYNPSTDLLQLVTIASCCELLATLVDDSAVKAGPKILRLRDNLLSNVGNVPQAVGVSFAALARMCNSFGGTSPEIDAVCTSMNRLLRFLFAVPAWGTGMLAGGGLLPAILELHHERSLKRTNAANLPLTERVMALDVRGVLSFEGRIASSCALAAAFDACESSTDPNIADAGSEASYLAVPDLLDELNDILALIAVDGLRTGGRKGGDVDKDLVFEASGVMIVIRSAVALRGGKDAALEGRVPLVSLLQRLWPIAATVDRKTSGGGASILDIVLGLVLNFVSGSVSTKKVLDQGSRGGGESMTGKVVSLVLRKPAAKPTTVGLGLSILQSLALPPSPARSTLNCSGLYASSMKMVGSIMRTQSSSGNATAPRARSWTPGMKEKVDGCVGLIVNATLDEEGRAIVFKDWKGFEQIVDDLITVDEVILESSRRMVLLLLRNACLGKFKGKVLGNETWLGYVLDKCSSGEASVRLSGLMALWSLLYRSEKAVGVVRGNERHLGKVVESERGFLERRRRGEVGGLGELDDAGGEEGVAMRAVMTLLRSKTDEADEGGDGLWEYEQ</sequence>
<evidence type="ECO:0000313" key="3">
    <source>
        <dbReference type="Proteomes" id="UP001165060"/>
    </source>
</evidence>
<protein>
    <submittedName>
        <fullName evidence="2">Uncharacterized protein</fullName>
    </submittedName>
</protein>
<comment type="caution">
    <text evidence="2">The sequence shown here is derived from an EMBL/GenBank/DDBJ whole genome shotgun (WGS) entry which is preliminary data.</text>
</comment>
<dbReference type="Proteomes" id="UP001165060">
    <property type="component" value="Unassembled WGS sequence"/>
</dbReference>
<accession>A0ABQ6M443</accession>
<feature type="compositionally biased region" description="Low complexity" evidence="1">
    <location>
        <begin position="554"/>
        <end position="576"/>
    </location>
</feature>
<gene>
    <name evidence="2" type="ORF">TeGR_g9721</name>
</gene>
<evidence type="ECO:0000313" key="2">
    <source>
        <dbReference type="EMBL" id="GMI19127.1"/>
    </source>
</evidence>